<accession>A0A9N8E326</accession>
<name>A0A9N8E326_9STRA</name>
<keyword evidence="2" id="KW-1185">Reference proteome</keyword>
<evidence type="ECO:0000313" key="1">
    <source>
        <dbReference type="EMBL" id="CAB9511844.1"/>
    </source>
</evidence>
<dbReference type="AlphaFoldDB" id="A0A9N8E326"/>
<comment type="caution">
    <text evidence="1">The sequence shown here is derived from an EMBL/GenBank/DDBJ whole genome shotgun (WGS) entry which is preliminary data.</text>
</comment>
<reference evidence="1" key="1">
    <citation type="submission" date="2020-06" db="EMBL/GenBank/DDBJ databases">
        <authorList>
            <consortium name="Plant Systems Biology data submission"/>
        </authorList>
    </citation>
    <scope>NUCLEOTIDE SEQUENCE</scope>
    <source>
        <strain evidence="1">D6</strain>
    </source>
</reference>
<dbReference type="Proteomes" id="UP001153069">
    <property type="component" value="Unassembled WGS sequence"/>
</dbReference>
<gene>
    <name evidence="1" type="ORF">SEMRO_506_G156320.1</name>
</gene>
<sequence length="322" mass="36076">MTVAVEEVLAMAGYGKDAAAKVKNHEVVHFNVDTLTTRELAAGFAMLVKRTPEDLDEVFLMSDKKEESDDSIQYMERMVDGTLDFSKVELMPAKSVKDSVKQYANAATSHGSDDLNLSQEERAMFAGLDKKNATKEQVEEILKKVLAKRLQDYQQKGLEGVGAYQRKSNKSFEPGAELREKTEKLAMAKKVAPEFMKYSLDYPNNKPTTGEVKEAYGWINFNIDDKPTFSIFHKVSYHDAEKGFYLMFHRHFYVSRGHNSVQAVGACFPVENEESLVMLASRTSTDLVAGFGGSAKKALGSRIMGGKLKANFEKYRTLSEKK</sequence>
<protein>
    <submittedName>
        <fullName evidence="1">Uncharacterized protein</fullName>
    </submittedName>
</protein>
<dbReference type="OrthoDB" id="41908at2759"/>
<proteinExistence type="predicted"/>
<evidence type="ECO:0000313" key="2">
    <source>
        <dbReference type="Proteomes" id="UP001153069"/>
    </source>
</evidence>
<organism evidence="1 2">
    <name type="scientific">Seminavis robusta</name>
    <dbReference type="NCBI Taxonomy" id="568900"/>
    <lineage>
        <taxon>Eukaryota</taxon>
        <taxon>Sar</taxon>
        <taxon>Stramenopiles</taxon>
        <taxon>Ochrophyta</taxon>
        <taxon>Bacillariophyta</taxon>
        <taxon>Bacillariophyceae</taxon>
        <taxon>Bacillariophycidae</taxon>
        <taxon>Naviculales</taxon>
        <taxon>Naviculaceae</taxon>
        <taxon>Seminavis</taxon>
    </lineage>
</organism>
<dbReference type="EMBL" id="CAICTM010000505">
    <property type="protein sequence ID" value="CAB9511844.1"/>
    <property type="molecule type" value="Genomic_DNA"/>
</dbReference>